<feature type="region of interest" description="Disordered" evidence="1">
    <location>
        <begin position="1"/>
        <end position="21"/>
    </location>
</feature>
<comment type="caution">
    <text evidence="2">The sequence shown here is derived from an EMBL/GenBank/DDBJ whole genome shotgun (WGS) entry which is preliminary data.</text>
</comment>
<sequence>MRAAATSGTSRDVGRGLPGTGRLRDPRRGACRCACRAAHARRWSRSRTTLQECRCSWCSAGLLRRRGFPRWSRGSRLRCRRCRRSRPPGPGFPWCADAARPNLCAGRTGSARPSCAGARCTSRGVRRSCRAGAICHSRGRSWCARWLPARSGAAFFRACHRAW</sequence>
<evidence type="ECO:0000313" key="2">
    <source>
        <dbReference type="EMBL" id="MPM73542.1"/>
    </source>
</evidence>
<dbReference type="EMBL" id="VSSQ01025429">
    <property type="protein sequence ID" value="MPM73542.1"/>
    <property type="molecule type" value="Genomic_DNA"/>
</dbReference>
<evidence type="ECO:0000256" key="1">
    <source>
        <dbReference type="SAM" id="MobiDB-lite"/>
    </source>
</evidence>
<organism evidence="2">
    <name type="scientific">bioreactor metagenome</name>
    <dbReference type="NCBI Taxonomy" id="1076179"/>
    <lineage>
        <taxon>unclassified sequences</taxon>
        <taxon>metagenomes</taxon>
        <taxon>ecological metagenomes</taxon>
    </lineage>
</organism>
<protein>
    <submittedName>
        <fullName evidence="2">Uncharacterized protein</fullName>
    </submittedName>
</protein>
<accession>A0A645C772</accession>
<proteinExistence type="predicted"/>
<name>A0A645C772_9ZZZZ</name>
<reference evidence="2" key="1">
    <citation type="submission" date="2019-08" db="EMBL/GenBank/DDBJ databases">
        <authorList>
            <person name="Kucharzyk K."/>
            <person name="Murdoch R.W."/>
            <person name="Higgins S."/>
            <person name="Loffler F."/>
        </authorList>
    </citation>
    <scope>NUCLEOTIDE SEQUENCE</scope>
</reference>
<gene>
    <name evidence="2" type="ORF">SDC9_120524</name>
</gene>
<dbReference type="AlphaFoldDB" id="A0A645C772"/>
<feature type="compositionally biased region" description="Polar residues" evidence="1">
    <location>
        <begin position="1"/>
        <end position="10"/>
    </location>
</feature>